<evidence type="ECO:0000256" key="1">
    <source>
        <dbReference type="SAM" id="MobiDB-lite"/>
    </source>
</evidence>
<dbReference type="Proteomes" id="UP000681720">
    <property type="component" value="Unassembled WGS sequence"/>
</dbReference>
<dbReference type="EMBL" id="CAJOBJ010256441">
    <property type="protein sequence ID" value="CAF5103553.1"/>
    <property type="molecule type" value="Genomic_DNA"/>
</dbReference>
<feature type="non-terminal residue" evidence="2">
    <location>
        <position position="1"/>
    </location>
</feature>
<name>A0A8S3F4M7_9BILA</name>
<evidence type="ECO:0000313" key="3">
    <source>
        <dbReference type="Proteomes" id="UP000681720"/>
    </source>
</evidence>
<feature type="region of interest" description="Disordered" evidence="1">
    <location>
        <begin position="30"/>
        <end position="62"/>
    </location>
</feature>
<comment type="caution">
    <text evidence="2">The sequence shown here is derived from an EMBL/GenBank/DDBJ whole genome shotgun (WGS) entry which is preliminary data.</text>
</comment>
<proteinExistence type="predicted"/>
<feature type="non-terminal residue" evidence="2">
    <location>
        <position position="62"/>
    </location>
</feature>
<reference evidence="2" key="1">
    <citation type="submission" date="2021-02" db="EMBL/GenBank/DDBJ databases">
        <authorList>
            <person name="Nowell W R."/>
        </authorList>
    </citation>
    <scope>NUCLEOTIDE SEQUENCE</scope>
</reference>
<sequence>ESKSPTQSITNDLEAISEDELPLDYEQEHMKPSTDTLNGVHARDEPYEMISDDEFDGISLPE</sequence>
<gene>
    <name evidence="2" type="ORF">GIL414_LOCUS62864</name>
</gene>
<accession>A0A8S3F4M7</accession>
<dbReference type="AlphaFoldDB" id="A0A8S3F4M7"/>
<organism evidence="2 3">
    <name type="scientific">Rotaria magnacalcarata</name>
    <dbReference type="NCBI Taxonomy" id="392030"/>
    <lineage>
        <taxon>Eukaryota</taxon>
        <taxon>Metazoa</taxon>
        <taxon>Spiralia</taxon>
        <taxon>Gnathifera</taxon>
        <taxon>Rotifera</taxon>
        <taxon>Eurotatoria</taxon>
        <taxon>Bdelloidea</taxon>
        <taxon>Philodinida</taxon>
        <taxon>Philodinidae</taxon>
        <taxon>Rotaria</taxon>
    </lineage>
</organism>
<protein>
    <submittedName>
        <fullName evidence="2">Uncharacterized protein</fullName>
    </submittedName>
</protein>
<evidence type="ECO:0000313" key="2">
    <source>
        <dbReference type="EMBL" id="CAF5103553.1"/>
    </source>
</evidence>